<evidence type="ECO:0000313" key="2">
    <source>
        <dbReference type="EMBL" id="KAK7067151.1"/>
    </source>
</evidence>
<organism evidence="2 3">
    <name type="scientific">Halocaridina rubra</name>
    <name type="common">Hawaiian red shrimp</name>
    <dbReference type="NCBI Taxonomy" id="373956"/>
    <lineage>
        <taxon>Eukaryota</taxon>
        <taxon>Metazoa</taxon>
        <taxon>Ecdysozoa</taxon>
        <taxon>Arthropoda</taxon>
        <taxon>Crustacea</taxon>
        <taxon>Multicrustacea</taxon>
        <taxon>Malacostraca</taxon>
        <taxon>Eumalacostraca</taxon>
        <taxon>Eucarida</taxon>
        <taxon>Decapoda</taxon>
        <taxon>Pleocyemata</taxon>
        <taxon>Caridea</taxon>
        <taxon>Atyoidea</taxon>
        <taxon>Atyidae</taxon>
        <taxon>Halocaridina</taxon>
    </lineage>
</organism>
<dbReference type="EMBL" id="JAXCGZ010018914">
    <property type="protein sequence ID" value="KAK7067151.1"/>
    <property type="molecule type" value="Genomic_DNA"/>
</dbReference>
<gene>
    <name evidence="2" type="primary">AVL9_3</name>
    <name evidence="2" type="ORF">SK128_015422</name>
</gene>
<keyword evidence="3" id="KW-1185">Reference proteome</keyword>
<feature type="domain" description="AVL9/DENND6" evidence="1">
    <location>
        <begin position="11"/>
        <end position="75"/>
    </location>
</feature>
<name>A0AAN8WND9_HALRR</name>
<dbReference type="InterPro" id="IPR051731">
    <property type="entry name" value="DENND11/AVL9_GEFs"/>
</dbReference>
<comment type="caution">
    <text evidence="2">The sequence shown here is derived from an EMBL/GenBank/DDBJ whole genome shotgun (WGS) entry which is preliminary data.</text>
</comment>
<dbReference type="PANTHER" id="PTHR31017">
    <property type="entry name" value="LATE SECRETORY PATHWAY PROTEIN AVL9-RELATED"/>
    <property type="match status" value="1"/>
</dbReference>
<accession>A0AAN8WND9</accession>
<proteinExistence type="predicted"/>
<dbReference type="PANTHER" id="PTHR31017:SF1">
    <property type="entry name" value="LATE SECRETORY PATHWAY PROTEIN AVL9 HOMOLOG"/>
    <property type="match status" value="1"/>
</dbReference>
<dbReference type="AlphaFoldDB" id="A0AAN8WND9"/>
<evidence type="ECO:0000313" key="3">
    <source>
        <dbReference type="Proteomes" id="UP001381693"/>
    </source>
</evidence>
<dbReference type="InterPro" id="IPR018307">
    <property type="entry name" value="ABL9/DENND6_dom"/>
</dbReference>
<reference evidence="2 3" key="1">
    <citation type="submission" date="2023-11" db="EMBL/GenBank/DDBJ databases">
        <title>Halocaridina rubra genome assembly.</title>
        <authorList>
            <person name="Smith C."/>
        </authorList>
    </citation>
    <scope>NUCLEOTIDE SEQUENCE [LARGE SCALE GENOMIC DNA]</scope>
    <source>
        <strain evidence="2">EP-1</strain>
        <tissue evidence="2">Whole</tissue>
    </source>
</reference>
<dbReference type="Pfam" id="PF09794">
    <property type="entry name" value="Avl9"/>
    <property type="match status" value="1"/>
</dbReference>
<dbReference type="GO" id="GO:0005737">
    <property type="term" value="C:cytoplasm"/>
    <property type="evidence" value="ECO:0007669"/>
    <property type="project" value="TreeGrafter"/>
</dbReference>
<protein>
    <submittedName>
        <fullName evidence="2">Late secretory pathway protein avl9</fullName>
    </submittedName>
</protein>
<evidence type="ECO:0000259" key="1">
    <source>
        <dbReference type="Pfam" id="PF09794"/>
    </source>
</evidence>
<sequence length="85" mass="9581">MEEGEKDPIALHVIVVGFHHKKGMQVEYSYPPLTKDNSCDLPEQWRHLPSLCLPDGASQSRGGHHIFSFATSHKARSNCIWSLLL</sequence>
<dbReference type="Proteomes" id="UP001381693">
    <property type="component" value="Unassembled WGS sequence"/>
</dbReference>